<feature type="domain" description="ABC transmembrane type-1" evidence="9">
    <location>
        <begin position="73"/>
        <end position="279"/>
    </location>
</feature>
<keyword evidence="11" id="KW-1185">Reference proteome</keyword>
<evidence type="ECO:0000256" key="5">
    <source>
        <dbReference type="ARBA" id="ARBA00022692"/>
    </source>
</evidence>
<evidence type="ECO:0000256" key="2">
    <source>
        <dbReference type="ARBA" id="ARBA00007069"/>
    </source>
</evidence>
<organism evidence="10 11">
    <name type="scientific">Psychromarinibacter halotolerans</name>
    <dbReference type="NCBI Taxonomy" id="1775175"/>
    <lineage>
        <taxon>Bacteria</taxon>
        <taxon>Pseudomonadati</taxon>
        <taxon>Pseudomonadota</taxon>
        <taxon>Alphaproteobacteria</taxon>
        <taxon>Rhodobacterales</taxon>
        <taxon>Paracoccaceae</taxon>
        <taxon>Psychromarinibacter</taxon>
    </lineage>
</organism>
<keyword evidence="3 8" id="KW-0813">Transport</keyword>
<name>A0ABV7GWC1_9RHOB</name>
<protein>
    <submittedName>
        <fullName evidence="10">ABC transporter permease</fullName>
    </submittedName>
</protein>
<comment type="caution">
    <text evidence="10">The sequence shown here is derived from an EMBL/GenBank/DDBJ whole genome shotgun (WGS) entry which is preliminary data.</text>
</comment>
<feature type="transmembrane region" description="Helical" evidence="8">
    <location>
        <begin position="12"/>
        <end position="33"/>
    </location>
</feature>
<dbReference type="CDD" id="cd06261">
    <property type="entry name" value="TM_PBP2"/>
    <property type="match status" value="1"/>
</dbReference>
<evidence type="ECO:0000256" key="4">
    <source>
        <dbReference type="ARBA" id="ARBA00022475"/>
    </source>
</evidence>
<evidence type="ECO:0000259" key="9">
    <source>
        <dbReference type="PROSITE" id="PS50928"/>
    </source>
</evidence>
<dbReference type="EMBL" id="JBHRTB010000010">
    <property type="protein sequence ID" value="MFC3144541.1"/>
    <property type="molecule type" value="Genomic_DNA"/>
</dbReference>
<keyword evidence="6 8" id="KW-1133">Transmembrane helix</keyword>
<keyword evidence="7 8" id="KW-0472">Membrane</keyword>
<dbReference type="SUPFAM" id="SSF161098">
    <property type="entry name" value="MetI-like"/>
    <property type="match status" value="1"/>
</dbReference>
<feature type="transmembrane region" description="Helical" evidence="8">
    <location>
        <begin position="258"/>
        <end position="280"/>
    </location>
</feature>
<reference evidence="11" key="1">
    <citation type="journal article" date="2019" name="Int. J. Syst. Evol. Microbiol.">
        <title>The Global Catalogue of Microorganisms (GCM) 10K type strain sequencing project: providing services to taxonomists for standard genome sequencing and annotation.</title>
        <authorList>
            <consortium name="The Broad Institute Genomics Platform"/>
            <consortium name="The Broad Institute Genome Sequencing Center for Infectious Disease"/>
            <person name="Wu L."/>
            <person name="Ma J."/>
        </authorList>
    </citation>
    <scope>NUCLEOTIDE SEQUENCE [LARGE SCALE GENOMIC DNA]</scope>
    <source>
        <strain evidence="11">KCTC 52366</strain>
    </source>
</reference>
<evidence type="ECO:0000313" key="10">
    <source>
        <dbReference type="EMBL" id="MFC3144541.1"/>
    </source>
</evidence>
<accession>A0ABV7GWC1</accession>
<feature type="transmembrane region" description="Helical" evidence="8">
    <location>
        <begin position="206"/>
        <end position="227"/>
    </location>
</feature>
<sequence>MWRIDTRRSGSALDISFWLIAVPALFLLLFFVLPNAVILSTSLLKSQDQVLTNELTTENFELILGKPHYLRAILRTFLVGIAVGLIVALVSLPISYFLVRTRTRYKGLLIVLSLSPLLASVVVRTYGWYVILDRFGFVNNVLIDLGLIVDRIAFIPSTWGIILGLSHAMLPYGILTNIAALSSINPNLESAAMSLGASRTRTLRDILLPLVRPGLVASFLLAFSISISAYATPAILGGYASQTIATLIYTFIMQVLDWSLGAALAAILVIATVAILLLSARFGGKRNDL</sequence>
<dbReference type="PANTHER" id="PTHR42929:SF5">
    <property type="entry name" value="ABC TRANSPORTER PERMEASE PROTEIN"/>
    <property type="match status" value="1"/>
</dbReference>
<keyword evidence="5 8" id="KW-0812">Transmembrane</keyword>
<feature type="transmembrane region" description="Helical" evidence="8">
    <location>
        <begin position="77"/>
        <end position="99"/>
    </location>
</feature>
<dbReference type="Pfam" id="PF00528">
    <property type="entry name" value="BPD_transp_1"/>
    <property type="match status" value="1"/>
</dbReference>
<dbReference type="InterPro" id="IPR000515">
    <property type="entry name" value="MetI-like"/>
</dbReference>
<comment type="subcellular location">
    <subcellularLocation>
        <location evidence="1 8">Cell membrane</location>
        <topology evidence="1 8">Multi-pass membrane protein</topology>
    </subcellularLocation>
</comment>
<evidence type="ECO:0000256" key="3">
    <source>
        <dbReference type="ARBA" id="ARBA00022448"/>
    </source>
</evidence>
<evidence type="ECO:0000256" key="1">
    <source>
        <dbReference type="ARBA" id="ARBA00004651"/>
    </source>
</evidence>
<dbReference type="RefSeq" id="WP_275633757.1">
    <property type="nucleotide sequence ID" value="NZ_JARGYD010000006.1"/>
</dbReference>
<evidence type="ECO:0000256" key="8">
    <source>
        <dbReference type="RuleBase" id="RU363032"/>
    </source>
</evidence>
<comment type="similarity">
    <text evidence="2">Belongs to the binding-protein-dependent transport system permease family. CysTW subfamily.</text>
</comment>
<dbReference type="Gene3D" id="1.10.3720.10">
    <property type="entry name" value="MetI-like"/>
    <property type="match status" value="1"/>
</dbReference>
<proteinExistence type="inferred from homology"/>
<evidence type="ECO:0000256" key="7">
    <source>
        <dbReference type="ARBA" id="ARBA00023136"/>
    </source>
</evidence>
<evidence type="ECO:0000256" key="6">
    <source>
        <dbReference type="ARBA" id="ARBA00022989"/>
    </source>
</evidence>
<evidence type="ECO:0000313" key="11">
    <source>
        <dbReference type="Proteomes" id="UP001595632"/>
    </source>
</evidence>
<dbReference type="InterPro" id="IPR035906">
    <property type="entry name" value="MetI-like_sf"/>
</dbReference>
<dbReference type="PANTHER" id="PTHR42929">
    <property type="entry name" value="INNER MEMBRANE ABC TRANSPORTER PERMEASE PROTEIN YDCU-RELATED-RELATED"/>
    <property type="match status" value="1"/>
</dbReference>
<feature type="transmembrane region" description="Helical" evidence="8">
    <location>
        <begin position="108"/>
        <end position="129"/>
    </location>
</feature>
<gene>
    <name evidence="10" type="ORF">ACFOGP_17585</name>
</gene>
<keyword evidence="4" id="KW-1003">Cell membrane</keyword>
<dbReference type="PROSITE" id="PS50928">
    <property type="entry name" value="ABC_TM1"/>
    <property type="match status" value="1"/>
</dbReference>
<dbReference type="Proteomes" id="UP001595632">
    <property type="component" value="Unassembled WGS sequence"/>
</dbReference>